<feature type="transmembrane region" description="Helical" evidence="8">
    <location>
        <begin position="270"/>
        <end position="289"/>
    </location>
</feature>
<dbReference type="eggNOG" id="COG0609">
    <property type="taxonomic scope" value="Bacteria"/>
</dbReference>
<feature type="transmembrane region" description="Helical" evidence="8">
    <location>
        <begin position="243"/>
        <end position="263"/>
    </location>
</feature>
<feature type="transmembrane region" description="Helical" evidence="8">
    <location>
        <begin position="110"/>
        <end position="130"/>
    </location>
</feature>
<evidence type="ECO:0000256" key="6">
    <source>
        <dbReference type="ARBA" id="ARBA00022989"/>
    </source>
</evidence>
<feature type="transmembrane region" description="Helical" evidence="8">
    <location>
        <begin position="55"/>
        <end position="72"/>
    </location>
</feature>
<evidence type="ECO:0000256" key="3">
    <source>
        <dbReference type="ARBA" id="ARBA00022448"/>
    </source>
</evidence>
<feature type="transmembrane region" description="Helical" evidence="8">
    <location>
        <begin position="218"/>
        <end position="237"/>
    </location>
</feature>
<evidence type="ECO:0000256" key="8">
    <source>
        <dbReference type="SAM" id="Phobius"/>
    </source>
</evidence>
<feature type="transmembrane region" description="Helical" evidence="8">
    <location>
        <begin position="137"/>
        <end position="160"/>
    </location>
</feature>
<dbReference type="GO" id="GO:0022857">
    <property type="term" value="F:transmembrane transporter activity"/>
    <property type="evidence" value="ECO:0007669"/>
    <property type="project" value="InterPro"/>
</dbReference>
<evidence type="ECO:0000313" key="9">
    <source>
        <dbReference type="EMBL" id="AII14162.1"/>
    </source>
</evidence>
<evidence type="ECO:0000256" key="5">
    <source>
        <dbReference type="ARBA" id="ARBA00022692"/>
    </source>
</evidence>
<dbReference type="GO" id="GO:0033214">
    <property type="term" value="P:siderophore-iron import into cell"/>
    <property type="evidence" value="ECO:0007669"/>
    <property type="project" value="TreeGrafter"/>
</dbReference>
<dbReference type="Gene3D" id="1.10.3470.10">
    <property type="entry name" value="ABC transporter involved in vitamin B12 uptake, BtuC"/>
    <property type="match status" value="1"/>
</dbReference>
<feature type="transmembrane region" description="Helical" evidence="8">
    <location>
        <begin position="180"/>
        <end position="206"/>
    </location>
</feature>
<dbReference type="EMBL" id="CP009043">
    <property type="protein sequence ID" value="AII14162.1"/>
    <property type="molecule type" value="Genomic_DNA"/>
</dbReference>
<dbReference type="OrthoDB" id="9782305at2"/>
<dbReference type="SUPFAM" id="SSF81345">
    <property type="entry name" value="ABC transporter involved in vitamin B12 uptake, BtuC"/>
    <property type="match status" value="1"/>
</dbReference>
<keyword evidence="10" id="KW-1185">Reference proteome</keyword>
<reference evidence="10" key="1">
    <citation type="journal article" date="2014" name="Genome Announc.">
        <title>Complete Genome Sequence of Campylobacter iguaniorum Strain 1485ET, Isolated from a Bearded Dragon (Pogona vitticeps).</title>
        <authorList>
            <person name="Gilbert M.J."/>
            <person name="Miller W.G."/>
            <person name="Yee E."/>
            <person name="Kik M."/>
            <person name="Wagenaar J.A."/>
            <person name="Duim B."/>
        </authorList>
    </citation>
    <scope>NUCLEOTIDE SEQUENCE [LARGE SCALE GENOMIC DNA]</scope>
    <source>
        <strain evidence="10">1485E</strain>
    </source>
</reference>
<dbReference type="RefSeq" id="WP_038452928.1">
    <property type="nucleotide sequence ID" value="NZ_CP009043.1"/>
</dbReference>
<feature type="transmembrane region" description="Helical" evidence="8">
    <location>
        <begin position="84"/>
        <end position="104"/>
    </location>
</feature>
<accession>A0A076F9G6</accession>
<dbReference type="KEGG" id="caj:CIG1485E_0291"/>
<dbReference type="PANTHER" id="PTHR30472">
    <property type="entry name" value="FERRIC ENTEROBACTIN TRANSPORT SYSTEM PERMEASE PROTEIN"/>
    <property type="match status" value="1"/>
</dbReference>
<dbReference type="STRING" id="1244531.CIG2463D_0296"/>
<feature type="transmembrane region" description="Helical" evidence="8">
    <location>
        <begin position="295"/>
        <end position="316"/>
    </location>
</feature>
<dbReference type="Pfam" id="PF01032">
    <property type="entry name" value="FecCD"/>
    <property type="match status" value="1"/>
</dbReference>
<dbReference type="AlphaFoldDB" id="A0A076F9G6"/>
<evidence type="ECO:0000256" key="7">
    <source>
        <dbReference type="ARBA" id="ARBA00023136"/>
    </source>
</evidence>
<dbReference type="GO" id="GO:0005886">
    <property type="term" value="C:plasma membrane"/>
    <property type="evidence" value="ECO:0007669"/>
    <property type="project" value="UniProtKB-SubCell"/>
</dbReference>
<keyword evidence="5 8" id="KW-0812">Transmembrane</keyword>
<keyword evidence="3" id="KW-0813">Transport</keyword>
<dbReference type="CDD" id="cd06550">
    <property type="entry name" value="TM_ABC_iron-siderophores_like"/>
    <property type="match status" value="1"/>
</dbReference>
<keyword evidence="6 8" id="KW-1133">Transmembrane helix</keyword>
<gene>
    <name evidence="9" type="ORF">CIG1485E_0291</name>
</gene>
<organism evidence="9 10">
    <name type="scientific">Campylobacter iguaniorum</name>
    <dbReference type="NCBI Taxonomy" id="1244531"/>
    <lineage>
        <taxon>Bacteria</taxon>
        <taxon>Pseudomonadati</taxon>
        <taxon>Campylobacterota</taxon>
        <taxon>Epsilonproteobacteria</taxon>
        <taxon>Campylobacterales</taxon>
        <taxon>Campylobacteraceae</taxon>
        <taxon>Campylobacter</taxon>
    </lineage>
</organism>
<dbReference type="InterPro" id="IPR037294">
    <property type="entry name" value="ABC_BtuC-like"/>
</dbReference>
<keyword evidence="4" id="KW-1003">Cell membrane</keyword>
<name>A0A076F9G6_9BACT</name>
<dbReference type="HOGENOM" id="CLU_013016_0_2_7"/>
<sequence>MKKISFLFVLLFIFSIIALINGKFDLSLNELFGAIFSDEKPASWIVMFEIRLPRALGALLIGASLGVAGACYQNLFINPLVSPSILGVLSGASFGAALAMVLGFSVEVQMFFTFVFGFLAVLVALIIAFFGGANVIMLVLGGVISTSLFGSLLAILKYAADPNETLPAITYFLMGSLSLATKSVLLSVSVPMIFGILGLLLMSKFIDVLSMGEEEAKALGVNVAMIKICVIFLATLISALSVMLAGIIGWIGLIVPHIARFIFGASAKTMLFSSSLIGAVFLLICDIFSRSLFSYEVPIGIISSLFGIPIFIAVLLSRKNA</sequence>
<protein>
    <submittedName>
        <fullName evidence="9">ABC transporter, permease protein</fullName>
    </submittedName>
</protein>
<evidence type="ECO:0000256" key="2">
    <source>
        <dbReference type="ARBA" id="ARBA00007935"/>
    </source>
</evidence>
<keyword evidence="7 8" id="KW-0472">Membrane</keyword>
<dbReference type="Proteomes" id="UP000028486">
    <property type="component" value="Chromosome"/>
</dbReference>
<comment type="subcellular location">
    <subcellularLocation>
        <location evidence="1">Cell membrane</location>
        <topology evidence="1">Multi-pass membrane protein</topology>
    </subcellularLocation>
</comment>
<comment type="similarity">
    <text evidence="2">Belongs to the binding-protein-dependent transport system permease family. FecCD subfamily.</text>
</comment>
<dbReference type="PANTHER" id="PTHR30472:SF70">
    <property type="entry name" value="MOLYBDATE IMPORT SYSTEM PERMEASE PROTEIN MOLB"/>
    <property type="match status" value="1"/>
</dbReference>
<dbReference type="InterPro" id="IPR000522">
    <property type="entry name" value="ABC_transptr_permease_BtuC"/>
</dbReference>
<evidence type="ECO:0000256" key="4">
    <source>
        <dbReference type="ARBA" id="ARBA00022475"/>
    </source>
</evidence>
<evidence type="ECO:0000256" key="1">
    <source>
        <dbReference type="ARBA" id="ARBA00004651"/>
    </source>
</evidence>
<evidence type="ECO:0000313" key="10">
    <source>
        <dbReference type="Proteomes" id="UP000028486"/>
    </source>
</evidence>
<proteinExistence type="inferred from homology"/>